<protein>
    <submittedName>
        <fullName evidence="5">AraC-like DNA-binding protein</fullName>
    </submittedName>
</protein>
<evidence type="ECO:0000313" key="5">
    <source>
        <dbReference type="EMBL" id="NYD35691.1"/>
    </source>
</evidence>
<organism evidence="5 6">
    <name type="scientific">Actinomycetospora corticicola</name>
    <dbReference type="NCBI Taxonomy" id="663602"/>
    <lineage>
        <taxon>Bacteria</taxon>
        <taxon>Bacillati</taxon>
        <taxon>Actinomycetota</taxon>
        <taxon>Actinomycetes</taxon>
        <taxon>Pseudonocardiales</taxon>
        <taxon>Pseudonocardiaceae</taxon>
        <taxon>Actinomycetospora</taxon>
    </lineage>
</organism>
<dbReference type="SUPFAM" id="SSF46689">
    <property type="entry name" value="Homeodomain-like"/>
    <property type="match status" value="1"/>
</dbReference>
<keyword evidence="3" id="KW-0804">Transcription</keyword>
<proteinExistence type="predicted"/>
<accession>A0A7Y9J573</accession>
<dbReference type="AlphaFoldDB" id="A0A7Y9J573"/>
<dbReference type="PRINTS" id="PR00032">
    <property type="entry name" value="HTHARAC"/>
</dbReference>
<dbReference type="GO" id="GO:0043565">
    <property type="term" value="F:sequence-specific DNA binding"/>
    <property type="evidence" value="ECO:0007669"/>
    <property type="project" value="InterPro"/>
</dbReference>
<dbReference type="PANTHER" id="PTHR46796:SF6">
    <property type="entry name" value="ARAC SUBFAMILY"/>
    <property type="match status" value="1"/>
</dbReference>
<keyword evidence="1" id="KW-0805">Transcription regulation</keyword>
<dbReference type="EMBL" id="JACCBN010000001">
    <property type="protein sequence ID" value="NYD35691.1"/>
    <property type="molecule type" value="Genomic_DNA"/>
</dbReference>
<dbReference type="Pfam" id="PF12833">
    <property type="entry name" value="HTH_18"/>
    <property type="match status" value="1"/>
</dbReference>
<reference evidence="5 6" key="1">
    <citation type="submission" date="2020-07" db="EMBL/GenBank/DDBJ databases">
        <title>Sequencing the genomes of 1000 actinobacteria strains.</title>
        <authorList>
            <person name="Klenk H.-P."/>
        </authorList>
    </citation>
    <scope>NUCLEOTIDE SEQUENCE [LARGE SCALE GENOMIC DNA]</scope>
    <source>
        <strain evidence="5 6">DSM 45772</strain>
    </source>
</reference>
<dbReference type="Proteomes" id="UP000535890">
    <property type="component" value="Unassembled WGS sequence"/>
</dbReference>
<gene>
    <name evidence="5" type="ORF">BJ983_001793</name>
</gene>
<evidence type="ECO:0000256" key="2">
    <source>
        <dbReference type="ARBA" id="ARBA00023125"/>
    </source>
</evidence>
<feature type="domain" description="HTH araC/xylS-type" evidence="4">
    <location>
        <begin position="202"/>
        <end position="301"/>
    </location>
</feature>
<dbReference type="SMART" id="SM00342">
    <property type="entry name" value="HTH_ARAC"/>
    <property type="match status" value="1"/>
</dbReference>
<dbReference type="InterPro" id="IPR009057">
    <property type="entry name" value="Homeodomain-like_sf"/>
</dbReference>
<name>A0A7Y9J573_9PSEU</name>
<sequence>MPVYEGGGQVADEGWAAAVSEQHGRVRIARPQHYRGRLTWQRSARHRLVCWSGDEEGVRRDPQDVRRDPRGTFSLFVALRGRARVEQGGRRVDLTGGTMVLCPSDRATAFWHGADFAALALIVPEVSILGRWSPVGRPTTALDRSAGIGRVAFELLRTVWDERATLTEREFDTVCERAVDLLCLAATGTRDAGSSHADAVAVSVRHFVEEHADDPALDGPAVAAALGWSQRYVQSVLRGAGTTPTALIREVRLERARARLEQSATTPIARIAAECGYASPGAFSTAFRRRFGVRPGDVRRPSRTPGR</sequence>
<dbReference type="Pfam" id="PF14525">
    <property type="entry name" value="AraC_binding_2"/>
    <property type="match status" value="1"/>
</dbReference>
<evidence type="ECO:0000256" key="3">
    <source>
        <dbReference type="ARBA" id="ARBA00023163"/>
    </source>
</evidence>
<dbReference type="RefSeq" id="WP_179793488.1">
    <property type="nucleotide sequence ID" value="NZ_BAABHP010000017.1"/>
</dbReference>
<evidence type="ECO:0000313" key="6">
    <source>
        <dbReference type="Proteomes" id="UP000535890"/>
    </source>
</evidence>
<dbReference type="InterPro" id="IPR035418">
    <property type="entry name" value="AraC-bd_2"/>
</dbReference>
<dbReference type="PROSITE" id="PS01124">
    <property type="entry name" value="HTH_ARAC_FAMILY_2"/>
    <property type="match status" value="1"/>
</dbReference>
<dbReference type="Gene3D" id="1.10.10.60">
    <property type="entry name" value="Homeodomain-like"/>
    <property type="match status" value="1"/>
</dbReference>
<dbReference type="PANTHER" id="PTHR46796">
    <property type="entry name" value="HTH-TYPE TRANSCRIPTIONAL ACTIVATOR RHAS-RELATED"/>
    <property type="match status" value="1"/>
</dbReference>
<comment type="caution">
    <text evidence="5">The sequence shown here is derived from an EMBL/GenBank/DDBJ whole genome shotgun (WGS) entry which is preliminary data.</text>
</comment>
<evidence type="ECO:0000259" key="4">
    <source>
        <dbReference type="PROSITE" id="PS01124"/>
    </source>
</evidence>
<dbReference type="GO" id="GO:0003700">
    <property type="term" value="F:DNA-binding transcription factor activity"/>
    <property type="evidence" value="ECO:0007669"/>
    <property type="project" value="InterPro"/>
</dbReference>
<dbReference type="InterPro" id="IPR020449">
    <property type="entry name" value="Tscrpt_reg_AraC-type_HTH"/>
</dbReference>
<dbReference type="InterPro" id="IPR018060">
    <property type="entry name" value="HTH_AraC"/>
</dbReference>
<evidence type="ECO:0000256" key="1">
    <source>
        <dbReference type="ARBA" id="ARBA00023015"/>
    </source>
</evidence>
<keyword evidence="6" id="KW-1185">Reference proteome</keyword>
<keyword evidence="2 5" id="KW-0238">DNA-binding</keyword>
<dbReference type="InterPro" id="IPR050204">
    <property type="entry name" value="AraC_XylS_family_regulators"/>
</dbReference>